<dbReference type="RefSeq" id="WP_346820006.1">
    <property type="nucleotide sequence ID" value="NZ_JBDKWZ010000002.1"/>
</dbReference>
<protein>
    <submittedName>
        <fullName evidence="2">DUF4357 domain-containing protein</fullName>
    </submittedName>
</protein>
<dbReference type="Pfam" id="PF14267">
    <property type="entry name" value="DUF4357"/>
    <property type="match status" value="1"/>
</dbReference>
<evidence type="ECO:0000259" key="1">
    <source>
        <dbReference type="Pfam" id="PF14267"/>
    </source>
</evidence>
<gene>
    <name evidence="2" type="ORF">AAG747_04835</name>
</gene>
<evidence type="ECO:0000313" key="3">
    <source>
        <dbReference type="Proteomes" id="UP001403385"/>
    </source>
</evidence>
<organism evidence="2 3">
    <name type="scientific">Rapidithrix thailandica</name>
    <dbReference type="NCBI Taxonomy" id="413964"/>
    <lineage>
        <taxon>Bacteria</taxon>
        <taxon>Pseudomonadati</taxon>
        <taxon>Bacteroidota</taxon>
        <taxon>Cytophagia</taxon>
        <taxon>Cytophagales</taxon>
        <taxon>Flammeovirgaceae</taxon>
        <taxon>Rapidithrix</taxon>
    </lineage>
</organism>
<dbReference type="EMBL" id="JBDKWZ010000002">
    <property type="protein sequence ID" value="MEN7547221.1"/>
    <property type="molecule type" value="Genomic_DNA"/>
</dbReference>
<reference evidence="2 3" key="1">
    <citation type="submission" date="2024-04" db="EMBL/GenBank/DDBJ databases">
        <title>Novel genus in family Flammeovirgaceae.</title>
        <authorList>
            <person name="Nguyen T.H."/>
            <person name="Vuong T.Q."/>
            <person name="Le H."/>
            <person name="Kim S.-G."/>
        </authorList>
    </citation>
    <scope>NUCLEOTIDE SEQUENCE [LARGE SCALE GENOMIC DNA]</scope>
    <source>
        <strain evidence="2 3">JCM 23209</strain>
    </source>
</reference>
<evidence type="ECO:0000313" key="2">
    <source>
        <dbReference type="EMBL" id="MEN7547221.1"/>
    </source>
</evidence>
<dbReference type="InterPro" id="IPR025579">
    <property type="entry name" value="DUF4357"/>
</dbReference>
<keyword evidence="3" id="KW-1185">Reference proteome</keyword>
<dbReference type="AlphaFoldDB" id="A0AAW9S915"/>
<accession>A0AAW9S915</accession>
<name>A0AAW9S915_9BACT</name>
<sequence>MEEFISHSKVLISTLGHKVFEEKREAKSPEQTQECYYIKAVRGADAQGEPTSDGFVVFEGSKVATSTTSSFSKSLLRLRNDLIDKGMIVQQNGEFQLVEDCIFSSPSTAASMVLGRSANGLQEWKLKGGTTLKKVETKND</sequence>
<comment type="caution">
    <text evidence="2">The sequence shown here is derived from an EMBL/GenBank/DDBJ whole genome shotgun (WGS) entry which is preliminary data.</text>
</comment>
<proteinExistence type="predicted"/>
<dbReference type="Proteomes" id="UP001403385">
    <property type="component" value="Unassembled WGS sequence"/>
</dbReference>
<feature type="domain" description="DUF4357" evidence="1">
    <location>
        <begin position="79"/>
        <end position="132"/>
    </location>
</feature>